<evidence type="ECO:0000313" key="5">
    <source>
        <dbReference type="EMBL" id="KAF4314403.1"/>
    </source>
</evidence>
<dbReference type="PROSITE" id="PS50065">
    <property type="entry name" value="HMG_COA_REDUCTASE_4"/>
    <property type="match status" value="1"/>
</dbReference>
<evidence type="ECO:0000256" key="4">
    <source>
        <dbReference type="RuleBase" id="RU361219"/>
    </source>
</evidence>
<dbReference type="PANTHER" id="PTHR10572:SF24">
    <property type="entry name" value="3-HYDROXY-3-METHYLGLUTARYL-COENZYME A REDUCTASE"/>
    <property type="match status" value="1"/>
</dbReference>
<sequence length="439" mass="45091">MVKCTCGITTLSRDDNDKAAEPPVAASKDAAKKSEIFSMAISGKLPIHSLESAVGDHTAAVEIRRAVVSQSGSISQLPFAGYDFAAVHGRCAENVIGYMPIPVGVAGPLVLDGARYFVPMATTEGALIASTCRGIKAINGGGGVRAVVTDDGMTRAPCLHFPSVTQAAAAKAFIDSPAGQSLLRQAFSSTTRHGSLTSVTTRLVGSDLYLRFKARTGEAMGMNMVGKGVLEALTRLQQLALPEFAEMQVGALSANMCADKKAAAINWIEGRGKSVCAEAIIPAVVVHKVLKCGVSELVRLNTRKNLVGSAMAGVSVGGFNAQAANIVAAIFIATGQDPAQVVGSSNCMTLMDECPNGDLKASVTMPSVEVGTVGGGTGLQPQGAMLELLGLRDQAAPAGQNAATLAKIVAGTVLAGELSLCSALVTQDLIKSHMALNRK</sequence>
<dbReference type="AlphaFoldDB" id="A0A8H4JB91"/>
<comment type="subcellular location">
    <subcellularLocation>
        <location evidence="4">Endoplasmic reticulum membrane</location>
        <topology evidence="4">Multi-pass membrane protein</topology>
    </subcellularLocation>
</comment>
<keyword evidence="6" id="KW-1185">Reference proteome</keyword>
<comment type="pathway">
    <text evidence="4">Metabolic intermediate biosynthesis; (R)-mevalonate biosynthesis; (R)-mevalonate from acetyl-CoA: step 3/3.</text>
</comment>
<dbReference type="GO" id="GO:0004420">
    <property type="term" value="F:hydroxymethylglutaryl-CoA reductase (NADPH) activity"/>
    <property type="evidence" value="ECO:0007669"/>
    <property type="project" value="UniProtKB-EC"/>
</dbReference>
<keyword evidence="2 4" id="KW-0521">NADP</keyword>
<comment type="caution">
    <text evidence="5">The sequence shown here is derived from an EMBL/GenBank/DDBJ whole genome shotgun (WGS) entry which is preliminary data.</text>
</comment>
<organism evidence="5 6">
    <name type="scientific">Botryosphaeria dothidea</name>
    <dbReference type="NCBI Taxonomy" id="55169"/>
    <lineage>
        <taxon>Eukaryota</taxon>
        <taxon>Fungi</taxon>
        <taxon>Dikarya</taxon>
        <taxon>Ascomycota</taxon>
        <taxon>Pezizomycotina</taxon>
        <taxon>Dothideomycetes</taxon>
        <taxon>Dothideomycetes incertae sedis</taxon>
        <taxon>Botryosphaeriales</taxon>
        <taxon>Botryosphaeriaceae</taxon>
        <taxon>Botryosphaeria</taxon>
    </lineage>
</organism>
<dbReference type="PROSITE" id="PS01192">
    <property type="entry name" value="HMG_COA_REDUCTASE_3"/>
    <property type="match status" value="1"/>
</dbReference>
<accession>A0A8H4JB91</accession>
<dbReference type="Gene3D" id="3.30.70.420">
    <property type="entry name" value="Hydroxymethylglutaryl-CoA reductase, class I/II, NAD/NADP-binding domain"/>
    <property type="match status" value="1"/>
</dbReference>
<dbReference type="InterPro" id="IPR004554">
    <property type="entry name" value="HMG_CoA_Rdtase_eu_arc"/>
</dbReference>
<keyword evidence="3 4" id="KW-0560">Oxidoreductase</keyword>
<dbReference type="Proteomes" id="UP000572817">
    <property type="component" value="Unassembled WGS sequence"/>
</dbReference>
<dbReference type="InterPro" id="IPR009029">
    <property type="entry name" value="HMG_CoA_Rdtase_sub-bd_dom_sf"/>
</dbReference>
<dbReference type="GO" id="GO:0005789">
    <property type="term" value="C:endoplasmic reticulum membrane"/>
    <property type="evidence" value="ECO:0007669"/>
    <property type="project" value="UniProtKB-SubCell"/>
</dbReference>
<dbReference type="GO" id="GO:0006696">
    <property type="term" value="P:ergosterol biosynthetic process"/>
    <property type="evidence" value="ECO:0007669"/>
    <property type="project" value="TreeGrafter"/>
</dbReference>
<evidence type="ECO:0000313" key="6">
    <source>
        <dbReference type="Proteomes" id="UP000572817"/>
    </source>
</evidence>
<dbReference type="PROSITE" id="PS00318">
    <property type="entry name" value="HMG_COA_REDUCTASE_2"/>
    <property type="match status" value="1"/>
</dbReference>
<protein>
    <recommendedName>
        <fullName evidence="4">3-hydroxy-3-methylglutaryl coenzyme A reductase</fullName>
        <shortName evidence="4">HMG-CoA reductase</shortName>
        <ecNumber evidence="4">1.1.1.34</ecNumber>
    </recommendedName>
</protein>
<comment type="catalytic activity">
    <reaction evidence="4">
        <text>(R)-mevalonate + 2 NADP(+) + CoA = (3S)-3-hydroxy-3-methylglutaryl-CoA + 2 NADPH + 2 H(+)</text>
        <dbReference type="Rhea" id="RHEA:15989"/>
        <dbReference type="ChEBI" id="CHEBI:15378"/>
        <dbReference type="ChEBI" id="CHEBI:36464"/>
        <dbReference type="ChEBI" id="CHEBI:43074"/>
        <dbReference type="ChEBI" id="CHEBI:57287"/>
        <dbReference type="ChEBI" id="CHEBI:57783"/>
        <dbReference type="ChEBI" id="CHEBI:58349"/>
        <dbReference type="EC" id="1.1.1.34"/>
    </reaction>
</comment>
<evidence type="ECO:0000256" key="3">
    <source>
        <dbReference type="ARBA" id="ARBA00023002"/>
    </source>
</evidence>
<dbReference type="GO" id="GO:0008299">
    <property type="term" value="P:isoprenoid biosynthetic process"/>
    <property type="evidence" value="ECO:0007669"/>
    <property type="project" value="InterPro"/>
</dbReference>
<dbReference type="FunFam" id="3.30.70.420:FF:000001">
    <property type="entry name" value="3-hydroxy-3-methylglutaryl coenzyme A reductase"/>
    <property type="match status" value="1"/>
</dbReference>
<dbReference type="SUPFAM" id="SSF55035">
    <property type="entry name" value="NAD-binding domain of HMG-CoA reductase"/>
    <property type="match status" value="1"/>
</dbReference>
<dbReference type="InterPro" id="IPR009023">
    <property type="entry name" value="HMG_CoA_Rdtase_NAD(P)-bd_sf"/>
</dbReference>
<comment type="similarity">
    <text evidence="1 4">Belongs to the HMG-CoA reductase family.</text>
</comment>
<dbReference type="CDD" id="cd00643">
    <property type="entry name" value="HMG-CoA_reductase_classI"/>
    <property type="match status" value="1"/>
</dbReference>
<dbReference type="NCBIfam" id="TIGR00533">
    <property type="entry name" value="HMG_CoA_R_NADP"/>
    <property type="match status" value="1"/>
</dbReference>
<dbReference type="UniPathway" id="UPA00058">
    <property type="reaction ID" value="UER00103"/>
</dbReference>
<reference evidence="5" key="1">
    <citation type="submission" date="2020-04" db="EMBL/GenBank/DDBJ databases">
        <title>Genome Assembly and Annotation of Botryosphaeria dothidea sdau 11-99, a Latent Pathogen of Apple Fruit Ring Rot in China.</title>
        <authorList>
            <person name="Yu C."/>
            <person name="Diao Y."/>
            <person name="Lu Q."/>
            <person name="Zhao J."/>
            <person name="Cui S."/>
            <person name="Peng C."/>
            <person name="He B."/>
            <person name="Liu H."/>
        </authorList>
    </citation>
    <scope>NUCLEOTIDE SEQUENCE [LARGE SCALE GENOMIC DNA]</scope>
    <source>
        <strain evidence="5">Sdau11-99</strain>
    </source>
</reference>
<dbReference type="PANTHER" id="PTHR10572">
    <property type="entry name" value="3-HYDROXY-3-METHYLGLUTARYL-COENZYME A REDUCTASE"/>
    <property type="match status" value="1"/>
</dbReference>
<dbReference type="InterPro" id="IPR023076">
    <property type="entry name" value="HMG_CoA_Rdtase_CS"/>
</dbReference>
<dbReference type="SUPFAM" id="SSF56542">
    <property type="entry name" value="Substrate-binding domain of HMG-CoA reductase"/>
    <property type="match status" value="1"/>
</dbReference>
<dbReference type="InterPro" id="IPR023074">
    <property type="entry name" value="HMG_CoA_Rdtase_cat_sf"/>
</dbReference>
<gene>
    <name evidence="5" type="ORF">GTA08_BOTSDO01191</name>
</gene>
<dbReference type="InterPro" id="IPR002202">
    <property type="entry name" value="HMG_CoA_Rdtase"/>
</dbReference>
<dbReference type="PRINTS" id="PR00071">
    <property type="entry name" value="HMGCOARDTASE"/>
</dbReference>
<dbReference type="Gene3D" id="1.10.3270.10">
    <property type="entry name" value="HMGR, N-terminal domain"/>
    <property type="match status" value="1"/>
</dbReference>
<name>A0A8H4JB91_9PEZI</name>
<dbReference type="OrthoDB" id="310654at2759"/>
<evidence type="ECO:0000256" key="2">
    <source>
        <dbReference type="ARBA" id="ARBA00022857"/>
    </source>
</evidence>
<keyword evidence="4" id="KW-0256">Endoplasmic reticulum</keyword>
<evidence type="ECO:0000256" key="1">
    <source>
        <dbReference type="ARBA" id="ARBA00007661"/>
    </source>
</evidence>
<dbReference type="Gene3D" id="3.90.770.10">
    <property type="entry name" value="3-hydroxy-3-methylglutaryl-coenzyme A Reductase, Chain A, domain 2"/>
    <property type="match status" value="1"/>
</dbReference>
<dbReference type="EMBL" id="WWBZ02000001">
    <property type="protein sequence ID" value="KAF4314403.1"/>
    <property type="molecule type" value="Genomic_DNA"/>
</dbReference>
<dbReference type="GO" id="GO:0015936">
    <property type="term" value="P:coenzyme A metabolic process"/>
    <property type="evidence" value="ECO:0007669"/>
    <property type="project" value="InterPro"/>
</dbReference>
<dbReference type="Pfam" id="PF00368">
    <property type="entry name" value="HMG-CoA_red"/>
    <property type="match status" value="1"/>
</dbReference>
<dbReference type="GO" id="GO:0005778">
    <property type="term" value="C:peroxisomal membrane"/>
    <property type="evidence" value="ECO:0007669"/>
    <property type="project" value="TreeGrafter"/>
</dbReference>
<dbReference type="InterPro" id="IPR023282">
    <property type="entry name" value="HMG_CoA_Rdtase_N"/>
</dbReference>
<dbReference type="EC" id="1.1.1.34" evidence="4"/>
<proteinExistence type="inferred from homology"/>